<name>A0ACB0IUQ7_TRIPR</name>
<accession>A0ACB0IUQ7</accession>
<keyword evidence="2" id="KW-1185">Reference proteome</keyword>
<dbReference type="EMBL" id="CASHSV030000002">
    <property type="protein sequence ID" value="CAJ2635457.1"/>
    <property type="molecule type" value="Genomic_DNA"/>
</dbReference>
<sequence>MYLCNLQNDTVCTQLVFKLNTNNHRLPFLPSELVVDILLRLPARSLIQFRRVCKLWKTLISDPNFAKKHFLMSAADPSLTHQRLAFCDCSYPLNSLLENPSTRVIPDRFNGFENDRCFLVGSCNGFLCIYDPYQNNMIMYNPSIGLKSKSSPKLKPSAHWGMPYNGFGYDHVNDKYKVLAVVEHDVRDINNEDFGESLTKIYTFGEDS</sequence>
<reference evidence="1" key="1">
    <citation type="submission" date="2023-10" db="EMBL/GenBank/DDBJ databases">
        <authorList>
            <person name="Rodriguez Cubillos JULIANA M."/>
            <person name="De Vega J."/>
        </authorList>
    </citation>
    <scope>NUCLEOTIDE SEQUENCE</scope>
</reference>
<comment type="caution">
    <text evidence="1">The sequence shown here is derived from an EMBL/GenBank/DDBJ whole genome shotgun (WGS) entry which is preliminary data.</text>
</comment>
<gene>
    <name evidence="1" type="ORF">MILVUS5_LOCUS6136</name>
</gene>
<protein>
    <submittedName>
        <fullName evidence="1">Uncharacterized protein</fullName>
    </submittedName>
</protein>
<dbReference type="Proteomes" id="UP001177021">
    <property type="component" value="Unassembled WGS sequence"/>
</dbReference>
<evidence type="ECO:0000313" key="2">
    <source>
        <dbReference type="Proteomes" id="UP001177021"/>
    </source>
</evidence>
<evidence type="ECO:0000313" key="1">
    <source>
        <dbReference type="EMBL" id="CAJ2635457.1"/>
    </source>
</evidence>
<organism evidence="1 2">
    <name type="scientific">Trifolium pratense</name>
    <name type="common">Red clover</name>
    <dbReference type="NCBI Taxonomy" id="57577"/>
    <lineage>
        <taxon>Eukaryota</taxon>
        <taxon>Viridiplantae</taxon>
        <taxon>Streptophyta</taxon>
        <taxon>Embryophyta</taxon>
        <taxon>Tracheophyta</taxon>
        <taxon>Spermatophyta</taxon>
        <taxon>Magnoliopsida</taxon>
        <taxon>eudicotyledons</taxon>
        <taxon>Gunneridae</taxon>
        <taxon>Pentapetalae</taxon>
        <taxon>rosids</taxon>
        <taxon>fabids</taxon>
        <taxon>Fabales</taxon>
        <taxon>Fabaceae</taxon>
        <taxon>Papilionoideae</taxon>
        <taxon>50 kb inversion clade</taxon>
        <taxon>NPAAA clade</taxon>
        <taxon>Hologalegina</taxon>
        <taxon>IRL clade</taxon>
        <taxon>Trifolieae</taxon>
        <taxon>Trifolium</taxon>
    </lineage>
</organism>
<proteinExistence type="predicted"/>